<keyword evidence="3" id="KW-1185">Reference proteome</keyword>
<organism evidence="2 3">
    <name type="scientific">Gracilibacillus thailandensis</name>
    <dbReference type="NCBI Taxonomy" id="563735"/>
    <lineage>
        <taxon>Bacteria</taxon>
        <taxon>Bacillati</taxon>
        <taxon>Bacillota</taxon>
        <taxon>Bacilli</taxon>
        <taxon>Bacillales</taxon>
        <taxon>Bacillaceae</taxon>
        <taxon>Gracilibacillus</taxon>
    </lineage>
</organism>
<dbReference type="EMBL" id="WJEE01000003">
    <property type="protein sequence ID" value="MRI65352.1"/>
    <property type="molecule type" value="Genomic_DNA"/>
</dbReference>
<evidence type="ECO:0000256" key="1">
    <source>
        <dbReference type="SAM" id="Coils"/>
    </source>
</evidence>
<dbReference type="AlphaFoldDB" id="A0A6N7QW29"/>
<reference evidence="2 3" key="1">
    <citation type="submission" date="2019-10" db="EMBL/GenBank/DDBJ databases">
        <title>Gracilibacillus salitolerans sp. nov., a moderate halophile isolated from a saline soil in northwest China.</title>
        <authorList>
            <person name="Gan L."/>
        </authorList>
    </citation>
    <scope>NUCLEOTIDE SEQUENCE [LARGE SCALE GENOMIC DNA]</scope>
    <source>
        <strain evidence="2 3">TP2-8</strain>
    </source>
</reference>
<feature type="coiled-coil region" evidence="1">
    <location>
        <begin position="44"/>
        <end position="106"/>
    </location>
</feature>
<evidence type="ECO:0000313" key="3">
    <source>
        <dbReference type="Proteomes" id="UP000435187"/>
    </source>
</evidence>
<protein>
    <submittedName>
        <fullName evidence="2">Uncharacterized protein</fullName>
    </submittedName>
</protein>
<proteinExistence type="predicted"/>
<dbReference type="Proteomes" id="UP000435187">
    <property type="component" value="Unassembled WGS sequence"/>
</dbReference>
<evidence type="ECO:0000313" key="2">
    <source>
        <dbReference type="EMBL" id="MRI65352.1"/>
    </source>
</evidence>
<keyword evidence="1" id="KW-0175">Coiled coil</keyword>
<sequence length="239" mass="26911">MSRRVFLLENAGEHEQHTVINADDKQARSLVESGKGIEVTFGDYDKYRNQAQALHSDYKKKKAKIDAETNPLYTDEVKRYELEKAYAEYEQQAQALQTEWDEKREQMQAEAYAKSARAKIHVAPADKETAEQVANRLTLKVQSAPNALSLAETVGEAENTIKYLSDAEKVALQGQITGLLSTIESRAEKLDARRRVDGKGILSAVQKVDNMDLLASKLADQIPQIVTTEYRTLKAVKRR</sequence>
<name>A0A6N7QW29_9BACI</name>
<accession>A0A6N7QW29</accession>
<dbReference type="RefSeq" id="WP_153834195.1">
    <property type="nucleotide sequence ID" value="NZ_JBHUMW010000002.1"/>
</dbReference>
<comment type="caution">
    <text evidence="2">The sequence shown here is derived from an EMBL/GenBank/DDBJ whole genome shotgun (WGS) entry which is preliminary data.</text>
</comment>
<gene>
    <name evidence="2" type="ORF">GH885_03205</name>
</gene>